<feature type="region of interest" description="Disordered" evidence="1">
    <location>
        <begin position="32"/>
        <end position="61"/>
    </location>
</feature>
<accession>A0A915EXA6</accession>
<proteinExistence type="predicted"/>
<evidence type="ECO:0000256" key="1">
    <source>
        <dbReference type="SAM" id="MobiDB-lite"/>
    </source>
</evidence>
<dbReference type="Proteomes" id="UP000887562">
    <property type="component" value="Unplaced"/>
</dbReference>
<name>A0A915EXA6_9CEST</name>
<keyword evidence="2" id="KW-1185">Reference proteome</keyword>
<organism evidence="2 3">
    <name type="scientific">Echinococcus canadensis</name>
    <dbReference type="NCBI Taxonomy" id="519352"/>
    <lineage>
        <taxon>Eukaryota</taxon>
        <taxon>Metazoa</taxon>
        <taxon>Spiralia</taxon>
        <taxon>Lophotrochozoa</taxon>
        <taxon>Platyhelminthes</taxon>
        <taxon>Cestoda</taxon>
        <taxon>Eucestoda</taxon>
        <taxon>Cyclophyllidea</taxon>
        <taxon>Taeniidae</taxon>
        <taxon>Echinococcus</taxon>
        <taxon>Echinococcus canadensis group</taxon>
    </lineage>
</organism>
<reference evidence="3" key="1">
    <citation type="submission" date="2022-11" db="UniProtKB">
        <authorList>
            <consortium name="WormBaseParasite"/>
        </authorList>
    </citation>
    <scope>IDENTIFICATION</scope>
</reference>
<dbReference type="AlphaFoldDB" id="A0A915EXA6"/>
<evidence type="ECO:0000313" key="2">
    <source>
        <dbReference type="Proteomes" id="UP000887562"/>
    </source>
</evidence>
<feature type="compositionally biased region" description="Low complexity" evidence="1">
    <location>
        <begin position="37"/>
        <end position="47"/>
    </location>
</feature>
<evidence type="ECO:0000313" key="3">
    <source>
        <dbReference type="WBParaSite" id="maker-E.canG7_contigs_0163-snap-gene-0.7-mRNA-1"/>
    </source>
</evidence>
<dbReference type="WBParaSite" id="maker-E.canG7_contigs_0163-snap-gene-0.7-mRNA-1">
    <property type="protein sequence ID" value="maker-E.canG7_contigs_0163-snap-gene-0.7-mRNA-1"/>
    <property type="gene ID" value="EcG7_09478"/>
</dbReference>
<protein>
    <submittedName>
        <fullName evidence="3">Uncharacterized protein</fullName>
    </submittedName>
</protein>
<sequence>MPHHALMDGSEDYETFTPRQRIVPSPELVLLHHTDISSPSQSLPPTSTKRHQTSIVDPDNI</sequence>